<evidence type="ECO:0000313" key="1">
    <source>
        <dbReference type="EMBL" id="NMQ06524.1"/>
    </source>
</evidence>
<proteinExistence type="predicted"/>
<evidence type="ECO:0000313" key="2">
    <source>
        <dbReference type="Proteomes" id="UP000886469"/>
    </source>
</evidence>
<dbReference type="RefSeq" id="WP_169071035.1">
    <property type="nucleotide sequence ID" value="NZ_SPMX01000044.1"/>
</dbReference>
<dbReference type="Proteomes" id="UP000886469">
    <property type="component" value="Unassembled WGS sequence"/>
</dbReference>
<keyword evidence="2" id="KW-1185">Reference proteome</keyword>
<accession>A0ABX1TBU4</accession>
<name>A0ABX1TBU4_9PROT</name>
<sequence>MGYYREDVERRMKEFYRRLSEKDRRRYAAVESDKLGHGGQQYIAQLFEIDRKTIRQGLADLDIAEEATGDKLRKKAVGGSVRLDLDARIST</sequence>
<comment type="caution">
    <text evidence="1">The sequence shown here is derived from an EMBL/GenBank/DDBJ whole genome shotgun (WGS) entry which is preliminary data.</text>
</comment>
<dbReference type="EMBL" id="SPMX01000044">
    <property type="protein sequence ID" value="NMQ06524.1"/>
    <property type="molecule type" value="Genomic_DNA"/>
</dbReference>
<gene>
    <name evidence="1" type="ORF">E4Q08_15335</name>
</gene>
<evidence type="ECO:0008006" key="3">
    <source>
        <dbReference type="Google" id="ProtNLM"/>
    </source>
</evidence>
<reference evidence="1" key="1">
    <citation type="submission" date="2019-03" db="EMBL/GenBank/DDBJ databases">
        <title>Metabolic reconstructions from genomes of highly enriched 'Candidatus Accumulibacter' and 'Candidatus Competibacter' bioreactor populations.</title>
        <authorList>
            <person name="Annavajhala M.K."/>
            <person name="Welles L."/>
            <person name="Abbas B."/>
            <person name="Sorokin D."/>
            <person name="Park H."/>
            <person name="Van Loosdrecht M."/>
            <person name="Chandran K."/>
        </authorList>
    </citation>
    <scope>NUCLEOTIDE SEQUENCE</scope>
    <source>
        <strain evidence="1">SBR_L</strain>
    </source>
</reference>
<protein>
    <recommendedName>
        <fullName evidence="3">Transposase</fullName>
    </recommendedName>
</protein>
<feature type="non-terminal residue" evidence="1">
    <location>
        <position position="91"/>
    </location>
</feature>
<organism evidence="1 2">
    <name type="scientific">Candidatus Accumulibacter contiguus</name>
    <dbReference type="NCBI Taxonomy" id="2954381"/>
    <lineage>
        <taxon>Bacteria</taxon>
        <taxon>Pseudomonadati</taxon>
        <taxon>Pseudomonadota</taxon>
        <taxon>Betaproteobacteria</taxon>
        <taxon>Candidatus Accumulibacter</taxon>
    </lineage>
</organism>